<protein>
    <submittedName>
        <fullName evidence="1">Uncharacterized protein</fullName>
    </submittedName>
</protein>
<proteinExistence type="predicted"/>
<organism evidence="1 2">
    <name type="scientific">Irpex rosettiformis</name>
    <dbReference type="NCBI Taxonomy" id="378272"/>
    <lineage>
        <taxon>Eukaryota</taxon>
        <taxon>Fungi</taxon>
        <taxon>Dikarya</taxon>
        <taxon>Basidiomycota</taxon>
        <taxon>Agaricomycotina</taxon>
        <taxon>Agaricomycetes</taxon>
        <taxon>Polyporales</taxon>
        <taxon>Irpicaceae</taxon>
        <taxon>Irpex</taxon>
    </lineage>
</organism>
<accession>A0ACB8TVN3</accession>
<reference evidence="1" key="1">
    <citation type="journal article" date="2021" name="Environ. Microbiol.">
        <title>Gene family expansions and transcriptome signatures uncover fungal adaptations to wood decay.</title>
        <authorList>
            <person name="Hage H."/>
            <person name="Miyauchi S."/>
            <person name="Viragh M."/>
            <person name="Drula E."/>
            <person name="Min B."/>
            <person name="Chaduli D."/>
            <person name="Navarro D."/>
            <person name="Favel A."/>
            <person name="Norest M."/>
            <person name="Lesage-Meessen L."/>
            <person name="Balint B."/>
            <person name="Merenyi Z."/>
            <person name="de Eugenio L."/>
            <person name="Morin E."/>
            <person name="Martinez A.T."/>
            <person name="Baldrian P."/>
            <person name="Stursova M."/>
            <person name="Martinez M.J."/>
            <person name="Novotny C."/>
            <person name="Magnuson J.K."/>
            <person name="Spatafora J.W."/>
            <person name="Maurice S."/>
            <person name="Pangilinan J."/>
            <person name="Andreopoulos W."/>
            <person name="LaButti K."/>
            <person name="Hundley H."/>
            <person name="Na H."/>
            <person name="Kuo A."/>
            <person name="Barry K."/>
            <person name="Lipzen A."/>
            <person name="Henrissat B."/>
            <person name="Riley R."/>
            <person name="Ahrendt S."/>
            <person name="Nagy L.G."/>
            <person name="Grigoriev I.V."/>
            <person name="Martin F."/>
            <person name="Rosso M.N."/>
        </authorList>
    </citation>
    <scope>NUCLEOTIDE SEQUENCE</scope>
    <source>
        <strain evidence="1">CBS 384.51</strain>
    </source>
</reference>
<evidence type="ECO:0000313" key="2">
    <source>
        <dbReference type="Proteomes" id="UP001055072"/>
    </source>
</evidence>
<feature type="non-terminal residue" evidence="1">
    <location>
        <position position="1"/>
    </location>
</feature>
<dbReference type="Proteomes" id="UP001055072">
    <property type="component" value="Unassembled WGS sequence"/>
</dbReference>
<sequence length="61" mass="7194">TVLAQTKTNQTRPWKTTTSPMISSTQPPLHLLPHSFHQRWARSRPTHPRQMSQTPLRLLRR</sequence>
<evidence type="ECO:0000313" key="1">
    <source>
        <dbReference type="EMBL" id="KAI0086105.1"/>
    </source>
</evidence>
<comment type="caution">
    <text evidence="1">The sequence shown here is derived from an EMBL/GenBank/DDBJ whole genome shotgun (WGS) entry which is preliminary data.</text>
</comment>
<dbReference type="EMBL" id="MU274926">
    <property type="protein sequence ID" value="KAI0086105.1"/>
    <property type="molecule type" value="Genomic_DNA"/>
</dbReference>
<keyword evidence="2" id="KW-1185">Reference proteome</keyword>
<name>A0ACB8TVN3_9APHY</name>
<gene>
    <name evidence="1" type="ORF">BDY19DRAFT_963109</name>
</gene>